<dbReference type="Pfam" id="PF00725">
    <property type="entry name" value="3HCDH"/>
    <property type="match status" value="1"/>
</dbReference>
<comment type="pathway">
    <text evidence="1">Lipid metabolism; butanoate metabolism.</text>
</comment>
<sequence>MKDSLDSVLIAGGGTLGAQSALQFALHGKQVAIYGRSEESIARAEQRVERFRTPYINDTDFDEEAVATAIDSIEYTTEISRAGDVDLVFECVAETTEAKTAIYKALRPHLRPETVVATNSSTVLPSQLAPLLAFEAQFVAIHFANEIWKRPAAEIMGHPGTDASVFDQAQAFAAQVGMVPLPIYKERSGYILNSLLIPFVESALELWGAGVSDPKTIDKTWEIVMDSLGPFKVLDVIGMRTVYAVLKSREAKGVPGTGELAQVVMRDYIEQGRLGVEAGAGFYDYDDQGQAIVD</sequence>
<accession>A0A410W880</accession>
<evidence type="ECO:0000259" key="5">
    <source>
        <dbReference type="Pfam" id="PF00725"/>
    </source>
</evidence>
<dbReference type="Gene3D" id="1.10.1040.10">
    <property type="entry name" value="N-(1-d-carboxylethyl)-l-norvaline Dehydrogenase, domain 2"/>
    <property type="match status" value="1"/>
</dbReference>
<dbReference type="GO" id="GO:0070403">
    <property type="term" value="F:NAD+ binding"/>
    <property type="evidence" value="ECO:0007669"/>
    <property type="project" value="InterPro"/>
</dbReference>
<dbReference type="SUPFAM" id="SSF51735">
    <property type="entry name" value="NAD(P)-binding Rossmann-fold domains"/>
    <property type="match status" value="1"/>
</dbReference>
<dbReference type="Pfam" id="PF02737">
    <property type="entry name" value="3HCDH_N"/>
    <property type="match status" value="1"/>
</dbReference>
<dbReference type="EMBL" id="CP035299">
    <property type="protein sequence ID" value="QAU52165.1"/>
    <property type="molecule type" value="Genomic_DNA"/>
</dbReference>
<dbReference type="AlphaFoldDB" id="A0A410W880"/>
<feature type="domain" description="3-hydroxyacyl-CoA dehydrogenase C-terminal" evidence="5">
    <location>
        <begin position="189"/>
        <end position="285"/>
    </location>
</feature>
<keyword evidence="8" id="KW-1185">Reference proteome</keyword>
<dbReference type="KEGG" id="cpeg:CPELA_04430"/>
<evidence type="ECO:0000259" key="6">
    <source>
        <dbReference type="Pfam" id="PF02737"/>
    </source>
</evidence>
<feature type="site" description="Important for catalytic activity" evidence="4">
    <location>
        <position position="142"/>
    </location>
</feature>
<dbReference type="InterPro" id="IPR006108">
    <property type="entry name" value="3HC_DH_C"/>
</dbReference>
<keyword evidence="3 7" id="KW-0560">Oxidoreductase</keyword>
<comment type="similarity">
    <text evidence="2">Belongs to the 3-hydroxyacyl-CoA dehydrogenase family.</text>
</comment>
<dbReference type="PANTHER" id="PTHR48075:SF5">
    <property type="entry name" value="3-HYDROXYBUTYRYL-COA DEHYDROGENASE"/>
    <property type="match status" value="1"/>
</dbReference>
<name>A0A410W880_9CORY</name>
<dbReference type="InterPro" id="IPR008927">
    <property type="entry name" value="6-PGluconate_DH-like_C_sf"/>
</dbReference>
<dbReference type="PIRSF" id="PIRSF000105">
    <property type="entry name" value="HCDH"/>
    <property type="match status" value="1"/>
</dbReference>
<dbReference type="InterPro" id="IPR022694">
    <property type="entry name" value="3-OHacyl-CoA_DH"/>
</dbReference>
<dbReference type="GO" id="GO:0008691">
    <property type="term" value="F:3-hydroxybutyryl-CoA dehydrogenase activity"/>
    <property type="evidence" value="ECO:0007669"/>
    <property type="project" value="UniProtKB-EC"/>
</dbReference>
<dbReference type="SUPFAM" id="SSF48179">
    <property type="entry name" value="6-phosphogluconate dehydrogenase C-terminal domain-like"/>
    <property type="match status" value="1"/>
</dbReference>
<feature type="domain" description="3-hydroxyacyl-CoA dehydrogenase NAD binding" evidence="6">
    <location>
        <begin position="8"/>
        <end position="185"/>
    </location>
</feature>
<gene>
    <name evidence="7" type="primary">mmgB</name>
    <name evidence="7" type="ORF">CPELA_04430</name>
</gene>
<protein>
    <submittedName>
        <fullName evidence="7">Putative 3-hydroxybutyryl-CoA dehydrogenase</fullName>
        <ecNumber evidence="7">1.1.1.157</ecNumber>
    </submittedName>
</protein>
<dbReference type="InterPro" id="IPR036291">
    <property type="entry name" value="NAD(P)-bd_dom_sf"/>
</dbReference>
<dbReference type="PANTHER" id="PTHR48075">
    <property type="entry name" value="3-HYDROXYACYL-COA DEHYDROGENASE FAMILY PROTEIN"/>
    <property type="match status" value="1"/>
</dbReference>
<evidence type="ECO:0000256" key="1">
    <source>
        <dbReference type="ARBA" id="ARBA00005086"/>
    </source>
</evidence>
<organism evidence="7 8">
    <name type="scientific">Corynebacterium pelargi</name>
    <dbReference type="NCBI Taxonomy" id="1471400"/>
    <lineage>
        <taxon>Bacteria</taxon>
        <taxon>Bacillati</taxon>
        <taxon>Actinomycetota</taxon>
        <taxon>Actinomycetes</taxon>
        <taxon>Mycobacteriales</taxon>
        <taxon>Corynebacteriaceae</taxon>
        <taxon>Corynebacterium</taxon>
    </lineage>
</organism>
<evidence type="ECO:0000313" key="7">
    <source>
        <dbReference type="EMBL" id="QAU52165.1"/>
    </source>
</evidence>
<evidence type="ECO:0000313" key="8">
    <source>
        <dbReference type="Proteomes" id="UP000288929"/>
    </source>
</evidence>
<dbReference type="GO" id="GO:0006635">
    <property type="term" value="P:fatty acid beta-oxidation"/>
    <property type="evidence" value="ECO:0007669"/>
    <property type="project" value="TreeGrafter"/>
</dbReference>
<proteinExistence type="inferred from homology"/>
<dbReference type="Gene3D" id="3.40.50.720">
    <property type="entry name" value="NAD(P)-binding Rossmann-like Domain"/>
    <property type="match status" value="1"/>
</dbReference>
<dbReference type="InterPro" id="IPR006176">
    <property type="entry name" value="3-OHacyl-CoA_DH_NAD-bd"/>
</dbReference>
<dbReference type="Proteomes" id="UP000288929">
    <property type="component" value="Chromosome"/>
</dbReference>
<evidence type="ECO:0000256" key="3">
    <source>
        <dbReference type="ARBA" id="ARBA00023002"/>
    </source>
</evidence>
<reference evidence="7 8" key="1">
    <citation type="submission" date="2019-01" db="EMBL/GenBank/DDBJ databases">
        <authorList>
            <person name="Ruckert C."/>
            <person name="Busche T."/>
            <person name="Kalinowski J."/>
        </authorList>
    </citation>
    <scope>NUCLEOTIDE SEQUENCE [LARGE SCALE GENOMIC DNA]</scope>
    <source>
        <strain evidence="7 8">136/3</strain>
    </source>
</reference>
<dbReference type="NCBIfam" id="NF006143">
    <property type="entry name" value="PRK08293.1"/>
    <property type="match status" value="1"/>
</dbReference>
<dbReference type="InterPro" id="IPR013328">
    <property type="entry name" value="6PGD_dom2"/>
</dbReference>
<evidence type="ECO:0000256" key="2">
    <source>
        <dbReference type="ARBA" id="ARBA00009463"/>
    </source>
</evidence>
<evidence type="ECO:0000256" key="4">
    <source>
        <dbReference type="PIRSR" id="PIRSR000105-1"/>
    </source>
</evidence>
<dbReference type="EC" id="1.1.1.157" evidence="7"/>